<comment type="domain">
    <text evidence="7">The DHHC domain is required for palmitoyltransferase activity.</text>
</comment>
<evidence type="ECO:0000313" key="11">
    <source>
        <dbReference type="Proteomes" id="UP000789595"/>
    </source>
</evidence>
<dbReference type="EC" id="2.3.1.225" evidence="7"/>
<comment type="catalytic activity">
    <reaction evidence="7">
        <text>L-cysteinyl-[protein] + hexadecanoyl-CoA = S-hexadecanoyl-L-cysteinyl-[protein] + CoA</text>
        <dbReference type="Rhea" id="RHEA:36683"/>
        <dbReference type="Rhea" id="RHEA-COMP:10131"/>
        <dbReference type="Rhea" id="RHEA-COMP:11032"/>
        <dbReference type="ChEBI" id="CHEBI:29950"/>
        <dbReference type="ChEBI" id="CHEBI:57287"/>
        <dbReference type="ChEBI" id="CHEBI:57379"/>
        <dbReference type="ChEBI" id="CHEBI:74151"/>
        <dbReference type="EC" id="2.3.1.225"/>
    </reaction>
</comment>
<feature type="transmembrane region" description="Helical" evidence="7">
    <location>
        <begin position="105"/>
        <end position="124"/>
    </location>
</feature>
<keyword evidence="5 7" id="KW-0472">Membrane</keyword>
<evidence type="ECO:0000256" key="6">
    <source>
        <dbReference type="ARBA" id="ARBA00023315"/>
    </source>
</evidence>
<accession>A0A8J2SG12</accession>
<organism evidence="10 11">
    <name type="scientific">Pelagomonas calceolata</name>
    <dbReference type="NCBI Taxonomy" id="35677"/>
    <lineage>
        <taxon>Eukaryota</taxon>
        <taxon>Sar</taxon>
        <taxon>Stramenopiles</taxon>
        <taxon>Ochrophyta</taxon>
        <taxon>Pelagophyceae</taxon>
        <taxon>Pelagomonadales</taxon>
        <taxon>Pelagomonadaceae</taxon>
        <taxon>Pelagomonas</taxon>
    </lineage>
</organism>
<keyword evidence="6 7" id="KW-0012">Acyltransferase</keyword>
<keyword evidence="11" id="KW-1185">Reference proteome</keyword>
<feature type="transmembrane region" description="Helical" evidence="7">
    <location>
        <begin position="280"/>
        <end position="302"/>
    </location>
</feature>
<dbReference type="Pfam" id="PF01529">
    <property type="entry name" value="DHHC"/>
    <property type="match status" value="1"/>
</dbReference>
<proteinExistence type="inferred from homology"/>
<dbReference type="AlphaFoldDB" id="A0A8J2SG12"/>
<keyword evidence="2 7" id="KW-0808">Transferase</keyword>
<comment type="similarity">
    <text evidence="7">Belongs to the DHHC palmitoyltransferase family.</text>
</comment>
<evidence type="ECO:0000256" key="4">
    <source>
        <dbReference type="ARBA" id="ARBA00022989"/>
    </source>
</evidence>
<dbReference type="Proteomes" id="UP000789595">
    <property type="component" value="Unassembled WGS sequence"/>
</dbReference>
<feature type="region of interest" description="Disordered" evidence="8">
    <location>
        <begin position="364"/>
        <end position="404"/>
    </location>
</feature>
<dbReference type="InterPro" id="IPR039859">
    <property type="entry name" value="PFA4/ZDH16/20/ERF2-like"/>
</dbReference>
<feature type="transmembrane region" description="Helical" evidence="7">
    <location>
        <begin position="63"/>
        <end position="84"/>
    </location>
</feature>
<dbReference type="EMBL" id="CAKKNE010000002">
    <property type="protein sequence ID" value="CAH0369996.1"/>
    <property type="molecule type" value="Genomic_DNA"/>
</dbReference>
<evidence type="ECO:0000313" key="10">
    <source>
        <dbReference type="EMBL" id="CAH0369996.1"/>
    </source>
</evidence>
<evidence type="ECO:0000256" key="5">
    <source>
        <dbReference type="ARBA" id="ARBA00023136"/>
    </source>
</evidence>
<evidence type="ECO:0000256" key="7">
    <source>
        <dbReference type="RuleBase" id="RU079119"/>
    </source>
</evidence>
<keyword evidence="4 7" id="KW-1133">Transmembrane helix</keyword>
<evidence type="ECO:0000256" key="1">
    <source>
        <dbReference type="ARBA" id="ARBA00004141"/>
    </source>
</evidence>
<keyword evidence="3 7" id="KW-0812">Transmembrane</keyword>
<gene>
    <name evidence="10" type="ORF">PECAL_2P31430</name>
</gene>
<feature type="domain" description="Palmitoyltransferase DHHC" evidence="9">
    <location>
        <begin position="164"/>
        <end position="315"/>
    </location>
</feature>
<comment type="subcellular location">
    <subcellularLocation>
        <location evidence="1">Membrane</location>
        <topology evidence="1">Multi-pass membrane protein</topology>
    </subcellularLocation>
</comment>
<feature type="compositionally biased region" description="Low complexity" evidence="8">
    <location>
        <begin position="394"/>
        <end position="404"/>
    </location>
</feature>
<feature type="transmembrane region" description="Helical" evidence="7">
    <location>
        <begin position="39"/>
        <end position="57"/>
    </location>
</feature>
<sequence>MDAKQTACYHCKTLLSLPKEHSKYWRCGHCRKVNGRPNYARGFVPGLLYCGLCRFYFSRITNAIATTALVGIVGSGLLFFLPMISRRVASTAPRRSSRRDYAWPLWLLAWTVSLVLSVMATATFRRAATSTPGAVPRCAKDEWARRLRAVAPATDRAALAPERLPWCDVCNNLKPPRTHHCSTCSVCVDKMDHHCAFLHNCVGADNLSDFVVFLFSVCAGTWFVVIYAVFELIATYSWRGGGDLGKDELSRFIRSSRFSPGVVTTMSVFRQSAATRDGGLVLIAAVSLGIALGVGILLWIYASLAKTGETNLEKSAREYRKGPDFRTYPGWTGVFAGMKRRRGLTDAAIVAELRQTGYFDNPPLADEGAVSKTNGSVARRRPANGDGVSHGDDAAAAAAGEKSD</sequence>
<evidence type="ECO:0000256" key="8">
    <source>
        <dbReference type="SAM" id="MobiDB-lite"/>
    </source>
</evidence>
<dbReference type="PANTHER" id="PTHR12246">
    <property type="entry name" value="PALMITOYLTRANSFERASE ZDHHC16"/>
    <property type="match status" value="1"/>
</dbReference>
<reference evidence="10" key="1">
    <citation type="submission" date="2021-11" db="EMBL/GenBank/DDBJ databases">
        <authorList>
            <consortium name="Genoscope - CEA"/>
            <person name="William W."/>
        </authorList>
    </citation>
    <scope>NUCLEOTIDE SEQUENCE</scope>
</reference>
<evidence type="ECO:0000256" key="2">
    <source>
        <dbReference type="ARBA" id="ARBA00022679"/>
    </source>
</evidence>
<protein>
    <recommendedName>
        <fullName evidence="7">Palmitoyltransferase</fullName>
        <ecNumber evidence="7">2.3.1.225</ecNumber>
    </recommendedName>
</protein>
<comment type="caution">
    <text evidence="10">The sequence shown here is derived from an EMBL/GenBank/DDBJ whole genome shotgun (WGS) entry which is preliminary data.</text>
</comment>
<dbReference type="InterPro" id="IPR001594">
    <property type="entry name" value="Palmitoyltrfase_DHHC"/>
</dbReference>
<dbReference type="OrthoDB" id="9909019at2759"/>
<feature type="transmembrane region" description="Helical" evidence="7">
    <location>
        <begin position="210"/>
        <end position="230"/>
    </location>
</feature>
<evidence type="ECO:0000259" key="9">
    <source>
        <dbReference type="Pfam" id="PF01529"/>
    </source>
</evidence>
<dbReference type="GO" id="GO:0019706">
    <property type="term" value="F:protein-cysteine S-palmitoyltransferase activity"/>
    <property type="evidence" value="ECO:0007669"/>
    <property type="project" value="UniProtKB-EC"/>
</dbReference>
<dbReference type="PROSITE" id="PS50216">
    <property type="entry name" value="DHHC"/>
    <property type="match status" value="1"/>
</dbReference>
<dbReference type="GO" id="GO:0016020">
    <property type="term" value="C:membrane"/>
    <property type="evidence" value="ECO:0007669"/>
    <property type="project" value="UniProtKB-SubCell"/>
</dbReference>
<name>A0A8J2SG12_9STRA</name>
<evidence type="ECO:0000256" key="3">
    <source>
        <dbReference type="ARBA" id="ARBA00022692"/>
    </source>
</evidence>